<dbReference type="Proteomes" id="UP000318148">
    <property type="component" value="Unassembled WGS sequence"/>
</dbReference>
<dbReference type="GO" id="GO:0006508">
    <property type="term" value="P:proteolysis"/>
    <property type="evidence" value="ECO:0007669"/>
    <property type="project" value="InterPro"/>
</dbReference>
<accession>A0A520LNH3</accession>
<dbReference type="PANTHER" id="PTHR34385:SF1">
    <property type="entry name" value="PEPTIDOGLYCAN L-ALANYL-D-GLUTAMATE ENDOPEPTIDASE CWLK"/>
    <property type="match status" value="1"/>
</dbReference>
<keyword evidence="2" id="KW-0378">Hydrolase</keyword>
<comment type="caution">
    <text evidence="2">The sequence shown here is derived from an EMBL/GenBank/DDBJ whole genome shotgun (WGS) entry which is preliminary data.</text>
</comment>
<dbReference type="SUPFAM" id="SSF55166">
    <property type="entry name" value="Hedgehog/DD-peptidase"/>
    <property type="match status" value="1"/>
</dbReference>
<keyword evidence="2" id="KW-0645">Protease</keyword>
<dbReference type="PANTHER" id="PTHR34385">
    <property type="entry name" value="D-ALANYL-D-ALANINE CARBOXYPEPTIDASE"/>
    <property type="match status" value="1"/>
</dbReference>
<feature type="domain" description="D-alanyl-D-alanine carboxypeptidase-like core" evidence="1">
    <location>
        <begin position="41"/>
        <end position="200"/>
    </location>
</feature>
<evidence type="ECO:0000259" key="1">
    <source>
        <dbReference type="Pfam" id="PF02557"/>
    </source>
</evidence>
<dbReference type="AlphaFoldDB" id="A0A520LNH3"/>
<reference evidence="2 3" key="1">
    <citation type="submission" date="2019-02" db="EMBL/GenBank/DDBJ databases">
        <title>Prokaryotic population dynamics and viral predation in marine succession experiment using metagenomics: the confinement effect.</title>
        <authorList>
            <person name="Haro-Moreno J.M."/>
            <person name="Rodriguez-Valera F."/>
            <person name="Lopez-Perez M."/>
        </authorList>
    </citation>
    <scope>NUCLEOTIDE SEQUENCE [LARGE SCALE GENOMIC DNA]</scope>
    <source>
        <strain evidence="2">MED-G169</strain>
    </source>
</reference>
<protein>
    <submittedName>
        <fullName evidence="2">D-alanyl-D-alanine carboxypeptidase family protein</fullName>
    </submittedName>
</protein>
<dbReference type="CDD" id="cd14847">
    <property type="entry name" value="DD-carboxypeptidase_like"/>
    <property type="match status" value="1"/>
</dbReference>
<dbReference type="Pfam" id="PF02557">
    <property type="entry name" value="VanY"/>
    <property type="match status" value="1"/>
</dbReference>
<evidence type="ECO:0000313" key="3">
    <source>
        <dbReference type="Proteomes" id="UP000318148"/>
    </source>
</evidence>
<dbReference type="GO" id="GO:0004180">
    <property type="term" value="F:carboxypeptidase activity"/>
    <property type="evidence" value="ECO:0007669"/>
    <property type="project" value="UniProtKB-KW"/>
</dbReference>
<gene>
    <name evidence="2" type="ORF">EVB02_01095</name>
</gene>
<evidence type="ECO:0000313" key="2">
    <source>
        <dbReference type="EMBL" id="RZO08012.1"/>
    </source>
</evidence>
<proteinExistence type="predicted"/>
<keyword evidence="2" id="KW-0121">Carboxypeptidase</keyword>
<dbReference type="EMBL" id="SHBO01000007">
    <property type="protein sequence ID" value="RZO08012.1"/>
    <property type="molecule type" value="Genomic_DNA"/>
</dbReference>
<dbReference type="InterPro" id="IPR003709">
    <property type="entry name" value="VanY-like_core_dom"/>
</dbReference>
<name>A0A520LNH3_9GAMM</name>
<dbReference type="Gene3D" id="3.30.1380.10">
    <property type="match status" value="1"/>
</dbReference>
<dbReference type="InterPro" id="IPR052179">
    <property type="entry name" value="DD-CPase-like"/>
</dbReference>
<dbReference type="InterPro" id="IPR009045">
    <property type="entry name" value="Zn_M74/Hedgehog-like"/>
</dbReference>
<organism evidence="2 3">
    <name type="scientific">SAR92 clade bacterium</name>
    <dbReference type="NCBI Taxonomy" id="2315479"/>
    <lineage>
        <taxon>Bacteria</taxon>
        <taxon>Pseudomonadati</taxon>
        <taxon>Pseudomonadota</taxon>
        <taxon>Gammaproteobacteria</taxon>
        <taxon>Cellvibrionales</taxon>
        <taxon>Porticoccaceae</taxon>
        <taxon>SAR92 clade</taxon>
    </lineage>
</organism>
<sequence>MGNILGKSDLEKIIIGTASNHLIDFEEKGLSTDFNKKSYVSLHQKVLGPYEQLKNSAAENGFALRVLSGYRSFDHQVKIWNDKISGKRTILDDSSKPITHEDFSAWEKIQAILRWTALPGTSRHHWGTDFDVYDANALSPNYRVQLMPSEYIGDGIFSDFYAWLMESIGPSGTYKSYFFQPYAIDNGGIAPEPWHLSYKPVADYYEKELNINMVKKQILISNLSEKKIVLMHLEEILDRYVVRK</sequence>